<dbReference type="EMBL" id="LWMV01000193">
    <property type="protein sequence ID" value="KZX11131.1"/>
    <property type="molecule type" value="Genomic_DNA"/>
</dbReference>
<dbReference type="InterPro" id="IPR022502">
    <property type="entry name" value="Sulfopyruvate_deCO2ase_alpha"/>
</dbReference>
<evidence type="ECO:0000256" key="3">
    <source>
        <dbReference type="ARBA" id="ARBA00023239"/>
    </source>
</evidence>
<comment type="catalytic activity">
    <reaction evidence="8">
        <text>3-sulfopyruvate + H(+) = sulfoacetaldehyde + CO2</text>
        <dbReference type="Rhea" id="RHEA:20948"/>
        <dbReference type="ChEBI" id="CHEBI:15378"/>
        <dbReference type="ChEBI" id="CHEBI:16526"/>
        <dbReference type="ChEBI" id="CHEBI:57940"/>
        <dbReference type="ChEBI" id="CHEBI:58246"/>
        <dbReference type="EC" id="4.1.1.79"/>
    </reaction>
</comment>
<proteinExistence type="predicted"/>
<dbReference type="Gene3D" id="3.40.50.970">
    <property type="match status" value="1"/>
</dbReference>
<dbReference type="EC" id="4.1.1.79" evidence="7"/>
<evidence type="ECO:0000313" key="10">
    <source>
        <dbReference type="EMBL" id="KZX11131.1"/>
    </source>
</evidence>
<keyword evidence="2" id="KW-0210">Decarboxylase</keyword>
<sequence>MLDSTEAIYKGIKSSGINFIVSVPCVNLKELLKIIDEDEEIIHVPVTREEEGLGICAGAFISGKKTAILMQNSGLGNCINALTSLYELYSFPLVMIISHRGTEGEPIIGQIPMGKFTTKLLDSLDIYNEKITSPEKSFKAISTSWEKSIENKKPIAFLFEISYW</sequence>
<evidence type="ECO:0000256" key="4">
    <source>
        <dbReference type="ARBA" id="ARBA00037396"/>
    </source>
</evidence>
<dbReference type="SUPFAM" id="SSF52518">
    <property type="entry name" value="Thiamin diphosphate-binding fold (THDP-binding)"/>
    <property type="match status" value="1"/>
</dbReference>
<dbReference type="InterPro" id="IPR012001">
    <property type="entry name" value="Thiamin_PyroP_enz_TPP-bd_dom"/>
</dbReference>
<comment type="subunit">
    <text evidence="6">Heterododecamer composed of 6 subunits alpha and 6 subunits beta.</text>
</comment>
<comment type="pathway">
    <text evidence="5">Cofactor biosynthesis; coenzyme M biosynthesis; sulfoacetaldehyde from phosphoenolpyruvate and sulfite: step 4/4.</text>
</comment>
<evidence type="ECO:0000256" key="5">
    <source>
        <dbReference type="ARBA" id="ARBA00037914"/>
    </source>
</evidence>
<keyword evidence="1" id="KW-0174">Coenzyme M biosynthesis</keyword>
<dbReference type="GO" id="GO:0050545">
    <property type="term" value="F:sulfopyruvate decarboxylase activity"/>
    <property type="evidence" value="ECO:0007669"/>
    <property type="project" value="UniProtKB-EC"/>
</dbReference>
<dbReference type="GO" id="GO:0030976">
    <property type="term" value="F:thiamine pyrophosphate binding"/>
    <property type="evidence" value="ECO:0007669"/>
    <property type="project" value="InterPro"/>
</dbReference>
<dbReference type="InterPro" id="IPR029061">
    <property type="entry name" value="THDP-binding"/>
</dbReference>
<name>A0A165ZT92_9EURY</name>
<dbReference type="AlphaFoldDB" id="A0A165ZT92"/>
<evidence type="ECO:0000313" key="11">
    <source>
        <dbReference type="Proteomes" id="UP000077245"/>
    </source>
</evidence>
<dbReference type="InterPro" id="IPR051818">
    <property type="entry name" value="TPP_dependent_decarboxylase"/>
</dbReference>
<dbReference type="PATRIC" id="fig|49547.3.peg.1632"/>
<evidence type="ECO:0000256" key="1">
    <source>
        <dbReference type="ARBA" id="ARBA00022545"/>
    </source>
</evidence>
<dbReference type="NCBIfam" id="TIGR03845">
    <property type="entry name" value="sulfopyru_alph"/>
    <property type="match status" value="1"/>
</dbReference>
<dbReference type="STRING" id="49547.MBCUR_15280"/>
<evidence type="ECO:0000256" key="7">
    <source>
        <dbReference type="ARBA" id="ARBA00038875"/>
    </source>
</evidence>
<comment type="function">
    <text evidence="4">Involved in the biosynthesis of the coenzyme M (2-mercaptoethanesulfonic acid). Catalyzes the decarboxylation of sulfopyruvate to sulfoacetaldehyde.</text>
</comment>
<dbReference type="Pfam" id="PF02776">
    <property type="entry name" value="TPP_enzyme_N"/>
    <property type="match status" value="1"/>
</dbReference>
<evidence type="ECO:0000256" key="8">
    <source>
        <dbReference type="ARBA" id="ARBA00048551"/>
    </source>
</evidence>
<dbReference type="GO" id="GO:0019295">
    <property type="term" value="P:coenzyme M biosynthetic process"/>
    <property type="evidence" value="ECO:0007669"/>
    <property type="project" value="UniProtKB-KW"/>
</dbReference>
<feature type="domain" description="Thiamine pyrophosphate enzyme N-terminal TPP-binding" evidence="9">
    <location>
        <begin position="5"/>
        <end position="106"/>
    </location>
</feature>
<reference evidence="10 11" key="1">
    <citation type="submission" date="2016-04" db="EMBL/GenBank/DDBJ databases">
        <title>Genome sequence of Methanobrevibacter curvatus DSM 11111.</title>
        <authorList>
            <person name="Poehlein A."/>
            <person name="Seedorf H."/>
            <person name="Daniel R."/>
        </authorList>
    </citation>
    <scope>NUCLEOTIDE SEQUENCE [LARGE SCALE GENOMIC DNA]</scope>
    <source>
        <strain evidence="10 11">DSM 11111</strain>
    </source>
</reference>
<evidence type="ECO:0000256" key="2">
    <source>
        <dbReference type="ARBA" id="ARBA00022793"/>
    </source>
</evidence>
<accession>A0A165ZT92</accession>
<dbReference type="PANTHER" id="PTHR42818:SF1">
    <property type="entry name" value="SULFOPYRUVATE DECARBOXYLASE"/>
    <property type="match status" value="1"/>
</dbReference>
<evidence type="ECO:0000256" key="6">
    <source>
        <dbReference type="ARBA" id="ARBA00038733"/>
    </source>
</evidence>
<comment type="caution">
    <text evidence="10">The sequence shown here is derived from an EMBL/GenBank/DDBJ whole genome shotgun (WGS) entry which is preliminary data.</text>
</comment>
<keyword evidence="11" id="KW-1185">Reference proteome</keyword>
<protein>
    <recommendedName>
        <fullName evidence="7">sulfopyruvate decarboxylase</fullName>
        <ecNumber evidence="7">4.1.1.79</ecNumber>
    </recommendedName>
</protein>
<keyword evidence="3" id="KW-0456">Lyase</keyword>
<dbReference type="PANTHER" id="PTHR42818">
    <property type="entry name" value="SULFOPYRUVATE DECARBOXYLASE SUBUNIT ALPHA"/>
    <property type="match status" value="1"/>
</dbReference>
<dbReference type="RefSeq" id="WP_067092217.1">
    <property type="nucleotide sequence ID" value="NZ_LWMV01000193.1"/>
</dbReference>
<organism evidence="10 11">
    <name type="scientific">Methanobrevibacter curvatus</name>
    <dbReference type="NCBI Taxonomy" id="49547"/>
    <lineage>
        <taxon>Archaea</taxon>
        <taxon>Methanobacteriati</taxon>
        <taxon>Methanobacteriota</taxon>
        <taxon>Methanomada group</taxon>
        <taxon>Methanobacteria</taxon>
        <taxon>Methanobacteriales</taxon>
        <taxon>Methanobacteriaceae</taxon>
        <taxon>Methanobrevibacter</taxon>
    </lineage>
</organism>
<dbReference type="Proteomes" id="UP000077245">
    <property type="component" value="Unassembled WGS sequence"/>
</dbReference>
<dbReference type="CDD" id="cd07035">
    <property type="entry name" value="TPP_PYR_POX_like"/>
    <property type="match status" value="1"/>
</dbReference>
<gene>
    <name evidence="10" type="ORF">MBCUR_15280</name>
</gene>
<evidence type="ECO:0000259" key="9">
    <source>
        <dbReference type="Pfam" id="PF02776"/>
    </source>
</evidence>